<comment type="catalytic activity">
    <reaction evidence="7">
        <text>aldehydo-D-galacturonate = keto-D-tagaturonate</text>
        <dbReference type="Rhea" id="RHEA:27702"/>
        <dbReference type="ChEBI" id="CHEBI:12952"/>
        <dbReference type="ChEBI" id="CHEBI:17886"/>
    </reaction>
</comment>
<dbReference type="GO" id="GO:0008880">
    <property type="term" value="F:glucuronate isomerase activity"/>
    <property type="evidence" value="ECO:0007669"/>
    <property type="project" value="UniProtKB-UniRule"/>
</dbReference>
<dbReference type="Proteomes" id="UP000184251">
    <property type="component" value="Unassembled WGS sequence"/>
</dbReference>
<dbReference type="PANTHER" id="PTHR30068">
    <property type="entry name" value="URONATE ISOMERASE"/>
    <property type="match status" value="1"/>
</dbReference>
<dbReference type="InterPro" id="IPR032466">
    <property type="entry name" value="Metal_Hydrolase"/>
</dbReference>
<dbReference type="Gene3D" id="1.10.2020.10">
    <property type="entry name" value="uronate isomerase, domain 2, chain A"/>
    <property type="match status" value="1"/>
</dbReference>
<evidence type="ECO:0000256" key="7">
    <source>
        <dbReference type="HAMAP-Rule" id="MF_00675"/>
    </source>
</evidence>
<evidence type="ECO:0000256" key="3">
    <source>
        <dbReference type="ARBA" id="ARBA00008397"/>
    </source>
</evidence>
<protein>
    <recommendedName>
        <fullName evidence="5 7">Uronate isomerase</fullName>
        <ecNumber evidence="4 7">5.3.1.12</ecNumber>
    </recommendedName>
    <alternativeName>
        <fullName evidence="7">Glucuronate isomerase</fullName>
    </alternativeName>
    <alternativeName>
        <fullName evidence="7">Uronic isomerase</fullName>
    </alternativeName>
</protein>
<comment type="similarity">
    <text evidence="3 7">Belongs to the metallo-dependent hydrolases superfamily. Uronate isomerase family.</text>
</comment>
<dbReference type="SUPFAM" id="SSF51556">
    <property type="entry name" value="Metallo-dependent hydrolases"/>
    <property type="match status" value="1"/>
</dbReference>
<organism evidence="8 9">
    <name type="scientific">Alkalibacter saccharofermentans DSM 14828</name>
    <dbReference type="NCBI Taxonomy" id="1120975"/>
    <lineage>
        <taxon>Bacteria</taxon>
        <taxon>Bacillati</taxon>
        <taxon>Bacillota</taxon>
        <taxon>Clostridia</taxon>
        <taxon>Eubacteriales</taxon>
        <taxon>Eubacteriaceae</taxon>
        <taxon>Alkalibacter</taxon>
    </lineage>
</organism>
<dbReference type="EMBL" id="FQTU01000006">
    <property type="protein sequence ID" value="SHE75572.1"/>
    <property type="molecule type" value="Genomic_DNA"/>
</dbReference>
<dbReference type="EC" id="5.3.1.12" evidence="4 7"/>
<keyword evidence="6 7" id="KW-0413">Isomerase</keyword>
<dbReference type="Pfam" id="PF02614">
    <property type="entry name" value="UxaC"/>
    <property type="match status" value="1"/>
</dbReference>
<sequence length="462" mass="52433">MIENFMLKNDTAVRLYDKYAKNAPVYDYHCHLSAKEIYEDSPFENISSIWLDHDHYKWRAMRFAGVSEDLVTGDSDPLDKFNAWAKVCGRLIGSPLYHWANMELEAYFGIEDILNEDNSTEIYNYCNKVIKSESLSPVKMIEASNVKLICTTDDPIDGLEYHKKLAKKGLSFKVLPTFRPDKVFKLADSGYKDYISGLEKAAGMKIDSFASLKDALKNRVDYFAEAGCLLSDHSLESLASTTQTDAEVDGIFKKAVSGETISAEEGEKFKNQTLIFLSNAYSQKNWVMQIHIGALRNNNEKMLEKTGPDSGFDVMNDFPVALPLSDMLKSFNRFGAMPKIVLYTLNDKDNLVLSTLPHCFSEEGTPGKIQFGAPWWFNDHKDGFYKHFASLGNQGMLADFIGMLTDSRSFLSYVRHDYFRRILCDFIGTLVEEGEFEDNDKILGQIVEGICYKNIKNYLGVE</sequence>
<dbReference type="RefSeq" id="WP_278278375.1">
    <property type="nucleotide sequence ID" value="NZ_FQTU01000006.1"/>
</dbReference>
<accession>A0A1M4W3Q3</accession>
<evidence type="ECO:0000256" key="6">
    <source>
        <dbReference type="ARBA" id="ARBA00023235"/>
    </source>
</evidence>
<dbReference type="InterPro" id="IPR003766">
    <property type="entry name" value="Uronate_isomerase"/>
</dbReference>
<dbReference type="GO" id="GO:0019698">
    <property type="term" value="P:D-galacturonate catabolic process"/>
    <property type="evidence" value="ECO:0007669"/>
    <property type="project" value="TreeGrafter"/>
</dbReference>
<evidence type="ECO:0000256" key="2">
    <source>
        <dbReference type="ARBA" id="ARBA00004892"/>
    </source>
</evidence>
<evidence type="ECO:0000256" key="1">
    <source>
        <dbReference type="ARBA" id="ARBA00001165"/>
    </source>
</evidence>
<evidence type="ECO:0000256" key="4">
    <source>
        <dbReference type="ARBA" id="ARBA00012546"/>
    </source>
</evidence>
<reference evidence="8 9" key="1">
    <citation type="submission" date="2016-11" db="EMBL/GenBank/DDBJ databases">
        <authorList>
            <person name="Jaros S."/>
            <person name="Januszkiewicz K."/>
            <person name="Wedrychowicz H."/>
        </authorList>
    </citation>
    <scope>NUCLEOTIDE SEQUENCE [LARGE SCALE GENOMIC DNA]</scope>
    <source>
        <strain evidence="8 9">DSM 14828</strain>
    </source>
</reference>
<dbReference type="Gene3D" id="3.20.20.140">
    <property type="entry name" value="Metal-dependent hydrolases"/>
    <property type="match status" value="1"/>
</dbReference>
<evidence type="ECO:0000313" key="9">
    <source>
        <dbReference type="Proteomes" id="UP000184251"/>
    </source>
</evidence>
<keyword evidence="9" id="KW-1185">Reference proteome</keyword>
<dbReference type="UniPathway" id="UPA00246"/>
<dbReference type="STRING" id="1120975.SAMN02746064_01148"/>
<proteinExistence type="inferred from homology"/>
<dbReference type="AlphaFoldDB" id="A0A1M4W3Q3"/>
<dbReference type="NCBIfam" id="NF002794">
    <property type="entry name" value="PRK02925.1"/>
    <property type="match status" value="1"/>
</dbReference>
<comment type="catalytic activity">
    <reaction evidence="1 7">
        <text>D-glucuronate = D-fructuronate</text>
        <dbReference type="Rhea" id="RHEA:13049"/>
        <dbReference type="ChEBI" id="CHEBI:58720"/>
        <dbReference type="ChEBI" id="CHEBI:59863"/>
        <dbReference type="EC" id="5.3.1.12"/>
    </reaction>
</comment>
<dbReference type="PANTHER" id="PTHR30068:SF4">
    <property type="entry name" value="URONATE ISOMERASE"/>
    <property type="match status" value="1"/>
</dbReference>
<name>A0A1M4W3Q3_9FIRM</name>
<gene>
    <name evidence="7" type="primary">uxaC</name>
    <name evidence="8" type="ORF">SAMN02746064_01148</name>
</gene>
<evidence type="ECO:0000256" key="5">
    <source>
        <dbReference type="ARBA" id="ARBA00020555"/>
    </source>
</evidence>
<evidence type="ECO:0000313" key="8">
    <source>
        <dbReference type="EMBL" id="SHE75572.1"/>
    </source>
</evidence>
<comment type="pathway">
    <text evidence="2 7">Carbohydrate metabolism; pentose and glucuronate interconversion.</text>
</comment>
<dbReference type="GO" id="GO:0042840">
    <property type="term" value="P:D-glucuronate catabolic process"/>
    <property type="evidence" value="ECO:0007669"/>
    <property type="project" value="TreeGrafter"/>
</dbReference>
<dbReference type="HAMAP" id="MF_00675">
    <property type="entry name" value="UxaC"/>
    <property type="match status" value="1"/>
</dbReference>